<gene>
    <name evidence="1" type="ORF">SMAX5B_005183</name>
</gene>
<dbReference type="EMBL" id="CP026248">
    <property type="protein sequence ID" value="AWP02548.1"/>
    <property type="molecule type" value="Genomic_DNA"/>
</dbReference>
<keyword evidence="2" id="KW-1185">Reference proteome</keyword>
<accession>A0A2U9BET1</accession>
<reference evidence="1 2" key="1">
    <citation type="submission" date="2017-12" db="EMBL/GenBank/DDBJ databases">
        <title>Integrating genomic resources of turbot (Scophthalmus maximus) in depth evaluation of genetic and physical mapping variation across individuals.</title>
        <authorList>
            <person name="Martinez P."/>
        </authorList>
    </citation>
    <scope>NUCLEOTIDE SEQUENCE [LARGE SCALE GENOMIC DNA]</scope>
</reference>
<evidence type="ECO:0000313" key="2">
    <source>
        <dbReference type="Proteomes" id="UP000246464"/>
    </source>
</evidence>
<name>A0A2U9BET1_SCOMX</name>
<protein>
    <submittedName>
        <fullName evidence="1">Uncharacterized protein</fullName>
    </submittedName>
</protein>
<proteinExistence type="predicted"/>
<evidence type="ECO:0000313" key="1">
    <source>
        <dbReference type="EMBL" id="AWP02548.1"/>
    </source>
</evidence>
<sequence>MGTRVSQFVHFIIYQTAPETSGEGCEGLWREQEREVVKEMLRVRDGAKRKEDEGRDPDWLKKGRCVFASF</sequence>
<dbReference type="AlphaFoldDB" id="A0A2U9BET1"/>
<dbReference type="Proteomes" id="UP000246464">
    <property type="component" value="Chromosome 6"/>
</dbReference>
<organism evidence="1 2">
    <name type="scientific">Scophthalmus maximus</name>
    <name type="common">Turbot</name>
    <name type="synonym">Psetta maxima</name>
    <dbReference type="NCBI Taxonomy" id="52904"/>
    <lineage>
        <taxon>Eukaryota</taxon>
        <taxon>Metazoa</taxon>
        <taxon>Chordata</taxon>
        <taxon>Craniata</taxon>
        <taxon>Vertebrata</taxon>
        <taxon>Euteleostomi</taxon>
        <taxon>Actinopterygii</taxon>
        <taxon>Neopterygii</taxon>
        <taxon>Teleostei</taxon>
        <taxon>Neoteleostei</taxon>
        <taxon>Acanthomorphata</taxon>
        <taxon>Carangaria</taxon>
        <taxon>Pleuronectiformes</taxon>
        <taxon>Pleuronectoidei</taxon>
        <taxon>Scophthalmidae</taxon>
        <taxon>Scophthalmus</taxon>
    </lineage>
</organism>